<accession>A0A175A2H9</accession>
<dbReference type="Proteomes" id="UP000078383">
    <property type="component" value="Unassembled WGS sequence"/>
</dbReference>
<dbReference type="Pfam" id="PF18988">
    <property type="entry name" value="DUF5721"/>
    <property type="match status" value="1"/>
</dbReference>
<reference evidence="1 2" key="1">
    <citation type="submission" date="2015-09" db="EMBL/GenBank/DDBJ databases">
        <authorList>
            <consortium name="Pathogen Informatics"/>
        </authorList>
    </citation>
    <scope>NUCLEOTIDE SEQUENCE [LARGE SCALE GENOMIC DNA]</scope>
    <source>
        <strain evidence="1 2">2789STDY5834889</strain>
    </source>
</reference>
<organism evidence="1 2">
    <name type="scientific">[Ruminococcus] torques</name>
    <dbReference type="NCBI Taxonomy" id="33039"/>
    <lineage>
        <taxon>Bacteria</taxon>
        <taxon>Bacillati</taxon>
        <taxon>Bacillota</taxon>
        <taxon>Clostridia</taxon>
        <taxon>Lachnospirales</taxon>
        <taxon>Lachnospiraceae</taxon>
        <taxon>Mediterraneibacter</taxon>
    </lineage>
</organism>
<protein>
    <submittedName>
        <fullName evidence="1">Uncharacterized protein</fullName>
    </submittedName>
</protein>
<name>A0A175A2H9_9FIRM</name>
<evidence type="ECO:0000313" key="2">
    <source>
        <dbReference type="Proteomes" id="UP000078383"/>
    </source>
</evidence>
<sequence>MISLTLTNIKSFMSHLLLRETFDNFSFIEGEIITFNTFRIDGYIQKDFFDSEEEIPEYSLWKNLREFCFSLIKGKKTPLGFHFVFSLNSKNISRLIEQKELGLNPADVQGLYLNIRYDGTHLTCVTGTSFKSFTMDKTLEHEWDEMVKRFFLKKEIEFELM</sequence>
<dbReference type="EMBL" id="CZBX01000011">
    <property type="protein sequence ID" value="CUQ91008.1"/>
    <property type="molecule type" value="Genomic_DNA"/>
</dbReference>
<dbReference type="InterPro" id="IPR043779">
    <property type="entry name" value="DUF5721"/>
</dbReference>
<dbReference type="OrthoDB" id="9787986at2"/>
<proteinExistence type="predicted"/>
<dbReference type="RefSeq" id="WP_055173024.1">
    <property type="nucleotide sequence ID" value="NZ_CZBX01000011.1"/>
</dbReference>
<evidence type="ECO:0000313" key="1">
    <source>
        <dbReference type="EMBL" id="CUQ91008.1"/>
    </source>
</evidence>
<dbReference type="AlphaFoldDB" id="A0A175A2H9"/>
<gene>
    <name evidence="1" type="ORF">ERS852502_02323</name>
</gene>